<feature type="non-terminal residue" evidence="3">
    <location>
        <position position="1"/>
    </location>
</feature>
<evidence type="ECO:0000259" key="2">
    <source>
        <dbReference type="PROSITE" id="PS50222"/>
    </source>
</evidence>
<dbReference type="PANTHER" id="PTHR11639">
    <property type="entry name" value="S100 CALCIUM-BINDING PROTEIN"/>
    <property type="match status" value="1"/>
</dbReference>
<dbReference type="InterPro" id="IPR002048">
    <property type="entry name" value="EF_hand_dom"/>
</dbReference>
<dbReference type="GO" id="GO:0030593">
    <property type="term" value="P:neutrophil chemotaxis"/>
    <property type="evidence" value="ECO:0007669"/>
    <property type="project" value="TreeGrafter"/>
</dbReference>
<accession>A0AAW0HDV3</accession>
<gene>
    <name evidence="3" type="ORF">U0070_011178</name>
</gene>
<name>A0AAW0HDV3_MYOGA</name>
<dbReference type="GO" id="GO:0032496">
    <property type="term" value="P:response to lipopolysaccharide"/>
    <property type="evidence" value="ECO:0007669"/>
    <property type="project" value="TreeGrafter"/>
</dbReference>
<sequence length="96" mass="10969">VSKSSAIMLSELEKALENLVDVYHNYSLVKGNKHALYKDDFQKLVTTECPHYMEKKNVETVFKELDINQDSAINFEEYLVLLVKLGVAAHADSHKQ</sequence>
<dbReference type="GO" id="GO:0005509">
    <property type="term" value="F:calcium ion binding"/>
    <property type="evidence" value="ECO:0007669"/>
    <property type="project" value="InterPro"/>
</dbReference>
<dbReference type="SUPFAM" id="SSF47473">
    <property type="entry name" value="EF-hand"/>
    <property type="match status" value="1"/>
</dbReference>
<comment type="caution">
    <text evidence="3">The sequence shown here is derived from an EMBL/GenBank/DDBJ whole genome shotgun (WGS) entry which is preliminary data.</text>
</comment>
<dbReference type="EMBL" id="JBBHLL010000531">
    <property type="protein sequence ID" value="KAK7800868.1"/>
    <property type="molecule type" value="Genomic_DNA"/>
</dbReference>
<dbReference type="AlphaFoldDB" id="A0AAW0HDV3"/>
<dbReference type="InterPro" id="IPR013787">
    <property type="entry name" value="S100_Ca-bd_sub"/>
</dbReference>
<dbReference type="SMART" id="SM01394">
    <property type="entry name" value="S_100"/>
    <property type="match status" value="1"/>
</dbReference>
<dbReference type="GO" id="GO:0070062">
    <property type="term" value="C:extracellular exosome"/>
    <property type="evidence" value="ECO:0007669"/>
    <property type="project" value="TreeGrafter"/>
</dbReference>
<dbReference type="InterPro" id="IPR001751">
    <property type="entry name" value="S100/CaBP7/8-like_CS"/>
</dbReference>
<dbReference type="Proteomes" id="UP001488838">
    <property type="component" value="Unassembled WGS sequence"/>
</dbReference>
<keyword evidence="4" id="KW-1185">Reference proteome</keyword>
<dbReference type="GO" id="GO:0005737">
    <property type="term" value="C:cytoplasm"/>
    <property type="evidence" value="ECO:0007669"/>
    <property type="project" value="TreeGrafter"/>
</dbReference>
<protein>
    <recommendedName>
        <fullName evidence="2">EF-hand domain-containing protein</fullName>
    </recommendedName>
</protein>
<feature type="domain" description="EF-hand" evidence="2">
    <location>
        <begin position="53"/>
        <end position="88"/>
    </location>
</feature>
<dbReference type="InterPro" id="IPR011992">
    <property type="entry name" value="EF-hand-dom_pair"/>
</dbReference>
<evidence type="ECO:0000256" key="1">
    <source>
        <dbReference type="ARBA" id="ARBA00007323"/>
    </source>
</evidence>
<reference evidence="3 4" key="1">
    <citation type="journal article" date="2023" name="bioRxiv">
        <title>Conserved and derived expression patterns and positive selection on dental genes reveal complex evolutionary context of ever-growing rodent molars.</title>
        <authorList>
            <person name="Calamari Z.T."/>
            <person name="Song A."/>
            <person name="Cohen E."/>
            <person name="Akter M."/>
            <person name="Roy R.D."/>
            <person name="Hallikas O."/>
            <person name="Christensen M.M."/>
            <person name="Li P."/>
            <person name="Marangoni P."/>
            <person name="Jernvall J."/>
            <person name="Klein O.D."/>
        </authorList>
    </citation>
    <scope>NUCLEOTIDE SEQUENCE [LARGE SCALE GENOMIC DNA]</scope>
    <source>
        <strain evidence="3">V071</strain>
    </source>
</reference>
<dbReference type="PANTHER" id="PTHR11639:SF5">
    <property type="entry name" value="PROTEIN S100-A8"/>
    <property type="match status" value="1"/>
</dbReference>
<comment type="similarity">
    <text evidence="1">Belongs to the S-100 family.</text>
</comment>
<dbReference type="PROSITE" id="PS00303">
    <property type="entry name" value="S100_CABP"/>
    <property type="match status" value="1"/>
</dbReference>
<dbReference type="GO" id="GO:0002523">
    <property type="term" value="P:leukocyte migration involved in inflammatory response"/>
    <property type="evidence" value="ECO:0007669"/>
    <property type="project" value="TreeGrafter"/>
</dbReference>
<dbReference type="GO" id="GO:0070488">
    <property type="term" value="P:neutrophil aggregation"/>
    <property type="evidence" value="ECO:0007669"/>
    <property type="project" value="TreeGrafter"/>
</dbReference>
<dbReference type="GO" id="GO:0043542">
    <property type="term" value="P:endothelial cell migration"/>
    <property type="evidence" value="ECO:0007669"/>
    <property type="project" value="TreeGrafter"/>
</dbReference>
<evidence type="ECO:0000313" key="4">
    <source>
        <dbReference type="Proteomes" id="UP001488838"/>
    </source>
</evidence>
<dbReference type="Gene3D" id="1.10.238.10">
    <property type="entry name" value="EF-hand"/>
    <property type="match status" value="1"/>
</dbReference>
<dbReference type="GO" id="GO:0048306">
    <property type="term" value="F:calcium-dependent protein binding"/>
    <property type="evidence" value="ECO:0007669"/>
    <property type="project" value="TreeGrafter"/>
</dbReference>
<dbReference type="PROSITE" id="PS50222">
    <property type="entry name" value="EF_HAND_2"/>
    <property type="match status" value="1"/>
</dbReference>
<dbReference type="Pfam" id="PF01023">
    <property type="entry name" value="S_100"/>
    <property type="match status" value="1"/>
</dbReference>
<proteinExistence type="inferred from homology"/>
<evidence type="ECO:0000313" key="3">
    <source>
        <dbReference type="EMBL" id="KAK7800868.1"/>
    </source>
</evidence>
<organism evidence="3 4">
    <name type="scientific">Myodes glareolus</name>
    <name type="common">Bank vole</name>
    <name type="synonym">Clethrionomys glareolus</name>
    <dbReference type="NCBI Taxonomy" id="447135"/>
    <lineage>
        <taxon>Eukaryota</taxon>
        <taxon>Metazoa</taxon>
        <taxon>Chordata</taxon>
        <taxon>Craniata</taxon>
        <taxon>Vertebrata</taxon>
        <taxon>Euteleostomi</taxon>
        <taxon>Mammalia</taxon>
        <taxon>Eutheria</taxon>
        <taxon>Euarchontoglires</taxon>
        <taxon>Glires</taxon>
        <taxon>Rodentia</taxon>
        <taxon>Myomorpha</taxon>
        <taxon>Muroidea</taxon>
        <taxon>Cricetidae</taxon>
        <taxon>Arvicolinae</taxon>
        <taxon>Myodes</taxon>
    </lineage>
</organism>